<protein>
    <recommendedName>
        <fullName evidence="4">DUF1264-domain-containing protein</fullName>
    </recommendedName>
</protein>
<gene>
    <name evidence="2" type="ORF">DFH05DRAFT_1004326</name>
</gene>
<evidence type="ECO:0000313" key="3">
    <source>
        <dbReference type="Proteomes" id="UP001142393"/>
    </source>
</evidence>
<evidence type="ECO:0000313" key="2">
    <source>
        <dbReference type="EMBL" id="KAJ3745309.1"/>
    </source>
</evidence>
<sequence length="234" mass="26332">MLPQTSVPHDPQTAVAGEPLTIGEQTYDTVQQAAFSFKPISNIKQALCAMHPYAADPIRVVPAYHYCTHNISSDLHQCIIFDSNETSARLIGVEYIITEKIFKTLDEEEKKLWHSHKYEIESGILTMVAKQGIPGGVDDMLEMPALKDLHTTYGKTWHFWQIDQGHTLPLGLPTLMKSFNGPNDVTQQLIKEHEERTGANVRAKAEYRADYLDTSYQVVKGADAKGPEFQLTFK</sequence>
<dbReference type="EMBL" id="JANVFU010000005">
    <property type="protein sequence ID" value="KAJ3745309.1"/>
    <property type="molecule type" value="Genomic_DNA"/>
</dbReference>
<dbReference type="PANTHER" id="PTHR31360:SF0">
    <property type="entry name" value="OIL BODY-ASSOCIATED PROTEIN 1B"/>
    <property type="match status" value="1"/>
</dbReference>
<dbReference type="AlphaFoldDB" id="A0A9W8P1U1"/>
<accession>A0A9W8P1U1</accession>
<comment type="caution">
    <text evidence="2">The sequence shown here is derived from an EMBL/GenBank/DDBJ whole genome shotgun (WGS) entry which is preliminary data.</text>
</comment>
<organism evidence="2 3">
    <name type="scientific">Lentinula detonsa</name>
    <dbReference type="NCBI Taxonomy" id="2804962"/>
    <lineage>
        <taxon>Eukaryota</taxon>
        <taxon>Fungi</taxon>
        <taxon>Dikarya</taxon>
        <taxon>Basidiomycota</taxon>
        <taxon>Agaricomycotina</taxon>
        <taxon>Agaricomycetes</taxon>
        <taxon>Agaricomycetidae</taxon>
        <taxon>Agaricales</taxon>
        <taxon>Marasmiineae</taxon>
        <taxon>Omphalotaceae</taxon>
        <taxon>Lentinula</taxon>
    </lineage>
</organism>
<keyword evidence="3" id="KW-1185">Reference proteome</keyword>
<dbReference type="Pfam" id="PF06884">
    <property type="entry name" value="DUF1264"/>
    <property type="match status" value="1"/>
</dbReference>
<name>A0A9W8P1U1_9AGAR</name>
<dbReference type="InterPro" id="IPR010686">
    <property type="entry name" value="OBAP-like"/>
</dbReference>
<comment type="similarity">
    <text evidence="1">Belongs to the OBAP family.</text>
</comment>
<evidence type="ECO:0008006" key="4">
    <source>
        <dbReference type="Google" id="ProtNLM"/>
    </source>
</evidence>
<dbReference type="Proteomes" id="UP001142393">
    <property type="component" value="Unassembled WGS sequence"/>
</dbReference>
<evidence type="ECO:0000256" key="1">
    <source>
        <dbReference type="ARBA" id="ARBA00009740"/>
    </source>
</evidence>
<reference evidence="2 3" key="1">
    <citation type="journal article" date="2023" name="Proc. Natl. Acad. Sci. U.S.A.">
        <title>A global phylogenomic analysis of the shiitake genus Lentinula.</title>
        <authorList>
            <person name="Sierra-Patev S."/>
            <person name="Min B."/>
            <person name="Naranjo-Ortiz M."/>
            <person name="Looney B."/>
            <person name="Konkel Z."/>
            <person name="Slot J.C."/>
            <person name="Sakamoto Y."/>
            <person name="Steenwyk J.L."/>
            <person name="Rokas A."/>
            <person name="Carro J."/>
            <person name="Camarero S."/>
            <person name="Ferreira P."/>
            <person name="Molpeceres G."/>
            <person name="Ruiz-Duenas F.J."/>
            <person name="Serrano A."/>
            <person name="Henrissat B."/>
            <person name="Drula E."/>
            <person name="Hughes K.W."/>
            <person name="Mata J.L."/>
            <person name="Ishikawa N.K."/>
            <person name="Vargas-Isla R."/>
            <person name="Ushijima S."/>
            <person name="Smith C.A."/>
            <person name="Donoghue J."/>
            <person name="Ahrendt S."/>
            <person name="Andreopoulos W."/>
            <person name="He G."/>
            <person name="LaButti K."/>
            <person name="Lipzen A."/>
            <person name="Ng V."/>
            <person name="Riley R."/>
            <person name="Sandor L."/>
            <person name="Barry K."/>
            <person name="Martinez A.T."/>
            <person name="Xiao Y."/>
            <person name="Gibbons J.G."/>
            <person name="Terashima K."/>
            <person name="Grigoriev I.V."/>
            <person name="Hibbett D."/>
        </authorList>
    </citation>
    <scope>NUCLEOTIDE SEQUENCE [LARGE SCALE GENOMIC DNA]</scope>
    <source>
        <strain evidence="2 3">TFB7810</strain>
    </source>
</reference>
<dbReference type="PANTHER" id="PTHR31360">
    <property type="match status" value="1"/>
</dbReference>
<proteinExistence type="inferred from homology"/>